<keyword evidence="7 9" id="KW-0472">Membrane</keyword>
<dbReference type="PANTHER" id="PTHR19139:SF199">
    <property type="entry name" value="MIP17260P"/>
    <property type="match status" value="1"/>
</dbReference>
<keyword evidence="3 8" id="KW-0813">Transport</keyword>
<accession>A0A1H3LDS5</accession>
<evidence type="ECO:0000256" key="6">
    <source>
        <dbReference type="ARBA" id="ARBA00022989"/>
    </source>
</evidence>
<keyword evidence="5 8" id="KW-0812">Transmembrane</keyword>
<comment type="similarity">
    <text evidence="2 8">Belongs to the MIP/aquaporin (TC 1.A.8) family.</text>
</comment>
<feature type="transmembrane region" description="Helical" evidence="9">
    <location>
        <begin position="149"/>
        <end position="169"/>
    </location>
</feature>
<dbReference type="Gene3D" id="1.20.1080.10">
    <property type="entry name" value="Glycerol uptake facilitator protein"/>
    <property type="match status" value="1"/>
</dbReference>
<dbReference type="PANTHER" id="PTHR19139">
    <property type="entry name" value="AQUAPORIN TRANSPORTER"/>
    <property type="match status" value="1"/>
</dbReference>
<evidence type="ECO:0000256" key="8">
    <source>
        <dbReference type="RuleBase" id="RU000477"/>
    </source>
</evidence>
<feature type="transmembrane region" description="Helical" evidence="9">
    <location>
        <begin position="102"/>
        <end position="120"/>
    </location>
</feature>
<dbReference type="GO" id="GO:0015250">
    <property type="term" value="F:water channel activity"/>
    <property type="evidence" value="ECO:0007669"/>
    <property type="project" value="TreeGrafter"/>
</dbReference>
<dbReference type="PRINTS" id="PR00783">
    <property type="entry name" value="MINTRINSICP"/>
</dbReference>
<dbReference type="InterPro" id="IPR023271">
    <property type="entry name" value="Aquaporin-like"/>
</dbReference>
<feature type="transmembrane region" description="Helical" evidence="9">
    <location>
        <begin position="49"/>
        <end position="72"/>
    </location>
</feature>
<dbReference type="InterPro" id="IPR022357">
    <property type="entry name" value="MIP_CS"/>
</dbReference>
<protein>
    <submittedName>
        <fullName evidence="10">Aquaporin Z</fullName>
    </submittedName>
</protein>
<dbReference type="Proteomes" id="UP000198891">
    <property type="component" value="Unassembled WGS sequence"/>
</dbReference>
<feature type="transmembrane region" description="Helical" evidence="9">
    <location>
        <begin position="78"/>
        <end position="95"/>
    </location>
</feature>
<evidence type="ECO:0000256" key="7">
    <source>
        <dbReference type="ARBA" id="ARBA00023136"/>
    </source>
</evidence>
<reference evidence="10 11" key="1">
    <citation type="submission" date="2016-10" db="EMBL/GenBank/DDBJ databases">
        <authorList>
            <person name="de Groot N.N."/>
        </authorList>
    </citation>
    <scope>NUCLEOTIDE SEQUENCE [LARGE SCALE GENOMIC DNA]</scope>
    <source>
        <strain evidence="10 11">CGMCC 4.3491</strain>
    </source>
</reference>
<name>A0A1H3LDS5_9MICO</name>
<dbReference type="EMBL" id="FNPZ01000001">
    <property type="protein sequence ID" value="SDY62553.1"/>
    <property type="molecule type" value="Genomic_DNA"/>
</dbReference>
<evidence type="ECO:0000256" key="9">
    <source>
        <dbReference type="SAM" id="Phobius"/>
    </source>
</evidence>
<dbReference type="NCBIfam" id="NF003838">
    <property type="entry name" value="PRK05420.1"/>
    <property type="match status" value="1"/>
</dbReference>
<dbReference type="InterPro" id="IPR034294">
    <property type="entry name" value="Aquaporin_transptr"/>
</dbReference>
<keyword evidence="11" id="KW-1185">Reference proteome</keyword>
<organism evidence="10 11">
    <name type="scientific">Herbiconiux ginsengi</name>
    <dbReference type="NCBI Taxonomy" id="381665"/>
    <lineage>
        <taxon>Bacteria</taxon>
        <taxon>Bacillati</taxon>
        <taxon>Actinomycetota</taxon>
        <taxon>Actinomycetes</taxon>
        <taxon>Micrococcales</taxon>
        <taxon>Microbacteriaceae</taxon>
        <taxon>Herbiconiux</taxon>
    </lineage>
</organism>
<feature type="transmembrane region" description="Helical" evidence="9">
    <location>
        <begin position="225"/>
        <end position="247"/>
    </location>
</feature>
<dbReference type="STRING" id="381665.SAMN05216554_0937"/>
<evidence type="ECO:0000256" key="3">
    <source>
        <dbReference type="ARBA" id="ARBA00022448"/>
    </source>
</evidence>
<keyword evidence="4" id="KW-1003">Cell membrane</keyword>
<dbReference type="Pfam" id="PF00230">
    <property type="entry name" value="MIP"/>
    <property type="match status" value="1"/>
</dbReference>
<dbReference type="InterPro" id="IPR000425">
    <property type="entry name" value="MIP"/>
</dbReference>
<evidence type="ECO:0000313" key="10">
    <source>
        <dbReference type="EMBL" id="SDY62553.1"/>
    </source>
</evidence>
<proteinExistence type="inferred from homology"/>
<evidence type="ECO:0000256" key="2">
    <source>
        <dbReference type="ARBA" id="ARBA00006175"/>
    </source>
</evidence>
<dbReference type="GO" id="GO:0005886">
    <property type="term" value="C:plasma membrane"/>
    <property type="evidence" value="ECO:0007669"/>
    <property type="project" value="UniProtKB-SubCell"/>
</dbReference>
<keyword evidence="6 9" id="KW-1133">Transmembrane helix</keyword>
<sequence>MSYPAAPEPTEPSLAAKLIAEVAGTFLLVFALVGAATFSAVFGGDSNPLGIGFLGVALTLGLTVMIGAYAFGPISGGHFNPAVTLGLAAGGRFAWKDTIGYIVAQLVGGILGATAVFALASGGPDGFLDKAVAGGFVSNGFGEHSPGGFGLGSAIAAEIIITFVFLLVILSVTHVRAVHGFAPIAIGLTLTIMLLVTIPIDNASLNPARSIATAIYGGGDWLAQLWVFIVFPIVGALIAGFTYKFLFDSVKKLPAQN</sequence>
<feature type="transmembrane region" description="Helical" evidence="9">
    <location>
        <begin position="181"/>
        <end position="200"/>
    </location>
</feature>
<dbReference type="SUPFAM" id="SSF81338">
    <property type="entry name" value="Aquaporin-like"/>
    <property type="match status" value="1"/>
</dbReference>
<dbReference type="OrthoDB" id="9807293at2"/>
<feature type="transmembrane region" description="Helical" evidence="9">
    <location>
        <begin position="22"/>
        <end position="42"/>
    </location>
</feature>
<dbReference type="PROSITE" id="PS00221">
    <property type="entry name" value="MIP"/>
    <property type="match status" value="1"/>
</dbReference>
<evidence type="ECO:0000256" key="5">
    <source>
        <dbReference type="ARBA" id="ARBA00022692"/>
    </source>
</evidence>
<dbReference type="AlphaFoldDB" id="A0A1H3LDS5"/>
<evidence type="ECO:0000256" key="1">
    <source>
        <dbReference type="ARBA" id="ARBA00004651"/>
    </source>
</evidence>
<evidence type="ECO:0000313" key="11">
    <source>
        <dbReference type="Proteomes" id="UP000198891"/>
    </source>
</evidence>
<gene>
    <name evidence="10" type="ORF">SAMN05216554_0937</name>
</gene>
<comment type="subcellular location">
    <subcellularLocation>
        <location evidence="1">Cell membrane</location>
        <topology evidence="1">Multi-pass membrane protein</topology>
    </subcellularLocation>
</comment>
<evidence type="ECO:0000256" key="4">
    <source>
        <dbReference type="ARBA" id="ARBA00022475"/>
    </source>
</evidence>